<protein>
    <submittedName>
        <fullName evidence="3">FAD-dependent oxidoreductase</fullName>
    </submittedName>
</protein>
<dbReference type="PANTHER" id="PTHR42923:SF47">
    <property type="entry name" value="BLR3003 PROTEIN"/>
    <property type="match status" value="1"/>
</dbReference>
<proteinExistence type="predicted"/>
<dbReference type="NCBIfam" id="TIGR03467">
    <property type="entry name" value="HpnE"/>
    <property type="match status" value="1"/>
</dbReference>
<dbReference type="SUPFAM" id="SSF51905">
    <property type="entry name" value="FAD/NAD(P)-binding domain"/>
    <property type="match status" value="1"/>
</dbReference>
<evidence type="ECO:0000259" key="2">
    <source>
        <dbReference type="Pfam" id="PF01593"/>
    </source>
</evidence>
<evidence type="ECO:0000313" key="4">
    <source>
        <dbReference type="Proteomes" id="UP000542342"/>
    </source>
</evidence>
<dbReference type="AlphaFoldDB" id="A0A7V8VFN5"/>
<feature type="region of interest" description="Disordered" evidence="1">
    <location>
        <begin position="332"/>
        <end position="363"/>
    </location>
</feature>
<evidence type="ECO:0000313" key="3">
    <source>
        <dbReference type="EMBL" id="MBA2226947.1"/>
    </source>
</evidence>
<dbReference type="PANTHER" id="PTHR42923">
    <property type="entry name" value="PROTOPORPHYRINOGEN OXIDASE"/>
    <property type="match status" value="1"/>
</dbReference>
<dbReference type="RefSeq" id="WP_194538509.1">
    <property type="nucleotide sequence ID" value="NZ_JACEFB010000009.1"/>
</dbReference>
<dbReference type="Proteomes" id="UP000542342">
    <property type="component" value="Unassembled WGS sequence"/>
</dbReference>
<dbReference type="InterPro" id="IPR036188">
    <property type="entry name" value="FAD/NAD-bd_sf"/>
</dbReference>
<feature type="domain" description="Amine oxidase" evidence="2">
    <location>
        <begin position="10"/>
        <end position="474"/>
    </location>
</feature>
<dbReference type="InterPro" id="IPR050464">
    <property type="entry name" value="Zeta_carotene_desat/Oxidored"/>
</dbReference>
<evidence type="ECO:0000256" key="1">
    <source>
        <dbReference type="SAM" id="MobiDB-lite"/>
    </source>
</evidence>
<dbReference type="GO" id="GO:0016491">
    <property type="term" value="F:oxidoreductase activity"/>
    <property type="evidence" value="ECO:0007669"/>
    <property type="project" value="InterPro"/>
</dbReference>
<dbReference type="InterPro" id="IPR017830">
    <property type="entry name" value="SQase_HpnE"/>
</dbReference>
<name>A0A7V8VFN5_9BACT</name>
<gene>
    <name evidence="3" type="ORF">H0921_12320</name>
</gene>
<organism evidence="3 4">
    <name type="scientific">Thermogemmata fonticola</name>
    <dbReference type="NCBI Taxonomy" id="2755323"/>
    <lineage>
        <taxon>Bacteria</taxon>
        <taxon>Pseudomonadati</taxon>
        <taxon>Planctomycetota</taxon>
        <taxon>Planctomycetia</taxon>
        <taxon>Gemmatales</taxon>
        <taxon>Gemmataceae</taxon>
        <taxon>Thermogemmata</taxon>
    </lineage>
</organism>
<comment type="caution">
    <text evidence="3">The sequence shown here is derived from an EMBL/GenBank/DDBJ whole genome shotgun (WGS) entry which is preliminary data.</text>
</comment>
<dbReference type="Gene3D" id="3.50.50.60">
    <property type="entry name" value="FAD/NAD(P)-binding domain"/>
    <property type="match status" value="1"/>
</dbReference>
<feature type="compositionally biased region" description="Polar residues" evidence="1">
    <location>
        <begin position="333"/>
        <end position="345"/>
    </location>
</feature>
<dbReference type="EMBL" id="JACEFB010000009">
    <property type="protein sequence ID" value="MBA2226947.1"/>
    <property type="molecule type" value="Genomic_DNA"/>
</dbReference>
<dbReference type="Pfam" id="PF01593">
    <property type="entry name" value="Amino_oxidase"/>
    <property type="match status" value="1"/>
</dbReference>
<keyword evidence="4" id="KW-1185">Reference proteome</keyword>
<dbReference type="InterPro" id="IPR002937">
    <property type="entry name" value="Amino_oxidase"/>
</dbReference>
<sequence length="481" mass="53082">MQVVVIGGGLAGLAATVALARRGVAVTLLEARPRLGGRAGSFRDTPTGQWLDVCQHVAMGCCTQLLQFFRTVGLQHYLVAQPRLVFLTPEGRHSYFQAACWPAPFHLSRALLAAHYLTPGDKIRILRGLAALLRCDPDEDVPLEPWLRTHGQTDRTLARFWNTVLVSALNEPCATAGRKYARKVFVEGFLQQRDGWRVHLPIVPLERLYGSELQAFFARHGVRVRLQAAVRRLLLDPLQPRVAAVELRDASRLQADHYILAVPFYRLPDLLPPSLFEQFPVLDRIRQLETAPITSLHLWFDRPVLPWPHAVVVGGVSQWLFRRPFPAGVELNGTENFSPENSSPSADGHSATVLPSPQQPAVPPAVSAESHYLQVVISASTAHLAGGHADLQQRVVQELRQLLPAARTARLLHARVITEHQATFRPVPGVDRWRPPQASPLSNLALAGDWTATGWPATMESAVRSGYLAAQVVLQRAGEPS</sequence>
<reference evidence="3 4" key="1">
    <citation type="submission" date="2020-07" db="EMBL/GenBank/DDBJ databases">
        <title>Thermogemmata thermophila gen. nov., sp. nov., a novel moderate thermophilic planctomycete from a Kamchatka hot spring.</title>
        <authorList>
            <person name="Elcheninov A.G."/>
            <person name="Podosokorskaya O.A."/>
            <person name="Kovaleva O.L."/>
            <person name="Novikov A."/>
            <person name="Bonch-Osmolovskaya E.A."/>
            <person name="Toshchakov S.V."/>
            <person name="Kublanov I.V."/>
        </authorList>
    </citation>
    <scope>NUCLEOTIDE SEQUENCE [LARGE SCALE GENOMIC DNA]</scope>
    <source>
        <strain evidence="3 4">2918</strain>
    </source>
</reference>
<accession>A0A7V8VFN5</accession>